<dbReference type="GO" id="GO:0006950">
    <property type="term" value="P:response to stress"/>
    <property type="evidence" value="ECO:0007669"/>
    <property type="project" value="TreeGrafter"/>
</dbReference>
<accession>A0AAP2DWH0</accession>
<gene>
    <name evidence="3" type="ORF">KK062_10600</name>
</gene>
<dbReference type="SMART" id="SM00347">
    <property type="entry name" value="HTH_MARR"/>
    <property type="match status" value="1"/>
</dbReference>
<dbReference type="SUPFAM" id="SSF46785">
    <property type="entry name" value="Winged helix' DNA-binding domain"/>
    <property type="match status" value="1"/>
</dbReference>
<dbReference type="InterPro" id="IPR039422">
    <property type="entry name" value="MarR/SlyA-like"/>
</dbReference>
<evidence type="ECO:0000256" key="1">
    <source>
        <dbReference type="SAM" id="MobiDB-lite"/>
    </source>
</evidence>
<dbReference type="PROSITE" id="PS50995">
    <property type="entry name" value="HTH_MARR_2"/>
    <property type="match status" value="1"/>
</dbReference>
<evidence type="ECO:0000313" key="4">
    <source>
        <dbReference type="Proteomes" id="UP001319080"/>
    </source>
</evidence>
<proteinExistence type="predicted"/>
<protein>
    <submittedName>
        <fullName evidence="3">MarR family transcriptional regulator</fullName>
    </submittedName>
</protein>
<dbReference type="PANTHER" id="PTHR33164">
    <property type="entry name" value="TRANSCRIPTIONAL REGULATOR, MARR FAMILY"/>
    <property type="match status" value="1"/>
</dbReference>
<feature type="compositionally biased region" description="Low complexity" evidence="1">
    <location>
        <begin position="154"/>
        <end position="163"/>
    </location>
</feature>
<evidence type="ECO:0000259" key="2">
    <source>
        <dbReference type="PROSITE" id="PS50995"/>
    </source>
</evidence>
<dbReference type="EMBL" id="JAHESE010000008">
    <property type="protein sequence ID" value="MBT1708676.1"/>
    <property type="molecule type" value="Genomic_DNA"/>
</dbReference>
<sequence length="172" mass="19819">MSLEQDIHQKDFRSEYHKAVLNLMYTHNYLLDGMNGVFKKHDITRQQYNVLRILRGQHPGHASINLIKDRMIDKMPDTSRIVERLRLKGYLTRVYCATDKRSVEVTITQEGLDALTRMQDEVIAIENLLNTLTEDETRQLNMLLEKARTPNTPPQTSAAASDAPSDKKILLL</sequence>
<feature type="region of interest" description="Disordered" evidence="1">
    <location>
        <begin position="146"/>
        <end position="172"/>
    </location>
</feature>
<dbReference type="AlphaFoldDB" id="A0AAP2DWH0"/>
<organism evidence="3 4">
    <name type="scientific">Dawidia cretensis</name>
    <dbReference type="NCBI Taxonomy" id="2782350"/>
    <lineage>
        <taxon>Bacteria</taxon>
        <taxon>Pseudomonadati</taxon>
        <taxon>Bacteroidota</taxon>
        <taxon>Cytophagia</taxon>
        <taxon>Cytophagales</taxon>
        <taxon>Chryseotaleaceae</taxon>
        <taxon>Dawidia</taxon>
    </lineage>
</organism>
<dbReference type="Gene3D" id="1.10.10.10">
    <property type="entry name" value="Winged helix-like DNA-binding domain superfamily/Winged helix DNA-binding domain"/>
    <property type="match status" value="1"/>
</dbReference>
<dbReference type="InterPro" id="IPR036388">
    <property type="entry name" value="WH-like_DNA-bd_sf"/>
</dbReference>
<comment type="caution">
    <text evidence="3">The sequence shown here is derived from an EMBL/GenBank/DDBJ whole genome shotgun (WGS) entry which is preliminary data.</text>
</comment>
<dbReference type="InterPro" id="IPR000835">
    <property type="entry name" value="HTH_MarR-typ"/>
</dbReference>
<reference evidence="3 4" key="1">
    <citation type="submission" date="2021-05" db="EMBL/GenBank/DDBJ databases">
        <title>A Polyphasic approach of four new species of the genus Ohtaekwangia: Ohtaekwangia histidinii sp. nov., Ohtaekwangia cretensis sp. nov., Ohtaekwangia indiensis sp. nov., Ohtaekwangia reichenbachii sp. nov. from diverse environment.</title>
        <authorList>
            <person name="Octaviana S."/>
        </authorList>
    </citation>
    <scope>NUCLEOTIDE SEQUENCE [LARGE SCALE GENOMIC DNA]</scope>
    <source>
        <strain evidence="3 4">PWU5</strain>
    </source>
</reference>
<keyword evidence="4" id="KW-1185">Reference proteome</keyword>
<dbReference type="InterPro" id="IPR036390">
    <property type="entry name" value="WH_DNA-bd_sf"/>
</dbReference>
<feature type="domain" description="HTH marR-type" evidence="2">
    <location>
        <begin position="13"/>
        <end position="149"/>
    </location>
</feature>
<dbReference type="PRINTS" id="PR00598">
    <property type="entry name" value="HTHMARR"/>
</dbReference>
<dbReference type="RefSeq" id="WP_254084271.1">
    <property type="nucleotide sequence ID" value="NZ_JAHESE010000008.1"/>
</dbReference>
<evidence type="ECO:0000313" key="3">
    <source>
        <dbReference type="EMBL" id="MBT1708676.1"/>
    </source>
</evidence>
<dbReference type="Proteomes" id="UP001319080">
    <property type="component" value="Unassembled WGS sequence"/>
</dbReference>
<name>A0AAP2DWH0_9BACT</name>
<dbReference type="PANTHER" id="PTHR33164:SF43">
    <property type="entry name" value="HTH-TYPE TRANSCRIPTIONAL REPRESSOR YETL"/>
    <property type="match status" value="1"/>
</dbReference>
<dbReference type="GO" id="GO:0003700">
    <property type="term" value="F:DNA-binding transcription factor activity"/>
    <property type="evidence" value="ECO:0007669"/>
    <property type="project" value="InterPro"/>
</dbReference>